<feature type="transmembrane region" description="Helical" evidence="1">
    <location>
        <begin position="142"/>
        <end position="164"/>
    </location>
</feature>
<evidence type="ECO:0000313" key="2">
    <source>
        <dbReference type="EMBL" id="CAB4685927.1"/>
    </source>
</evidence>
<protein>
    <submittedName>
        <fullName evidence="2">Unannotated protein</fullName>
    </submittedName>
</protein>
<gene>
    <name evidence="2" type="ORF">UFOPK2366_00488</name>
</gene>
<keyword evidence="1" id="KW-1133">Transmembrane helix</keyword>
<keyword evidence="1" id="KW-0812">Transmembrane</keyword>
<feature type="transmembrane region" description="Helical" evidence="1">
    <location>
        <begin position="171"/>
        <end position="192"/>
    </location>
</feature>
<dbReference type="AlphaFoldDB" id="A0A6J6NHS7"/>
<name>A0A6J6NHS7_9ZZZZ</name>
<keyword evidence="1" id="KW-0472">Membrane</keyword>
<feature type="transmembrane region" description="Helical" evidence="1">
    <location>
        <begin position="223"/>
        <end position="243"/>
    </location>
</feature>
<evidence type="ECO:0000256" key="1">
    <source>
        <dbReference type="SAM" id="Phobius"/>
    </source>
</evidence>
<dbReference type="Pfam" id="PF12730">
    <property type="entry name" value="ABC2_membrane_4"/>
    <property type="match status" value="1"/>
</dbReference>
<accession>A0A6J6NHS7</accession>
<feature type="transmembrane region" description="Helical" evidence="1">
    <location>
        <begin position="16"/>
        <end position="39"/>
    </location>
</feature>
<dbReference type="EMBL" id="CAEZXM010000068">
    <property type="protein sequence ID" value="CAB4685927.1"/>
    <property type="molecule type" value="Genomic_DNA"/>
</dbReference>
<organism evidence="2">
    <name type="scientific">freshwater metagenome</name>
    <dbReference type="NCBI Taxonomy" id="449393"/>
    <lineage>
        <taxon>unclassified sequences</taxon>
        <taxon>metagenomes</taxon>
        <taxon>ecological metagenomes</taxon>
    </lineage>
</organism>
<sequence length="249" mass="26378">MDLLRSEWIKLRTIRVTYVLTIIAAVFPLLIVVLVAALIGDVNDFSGSDLVTMITQSMVLSALLLGVVSTLSITNEYGNGTIRISFAATPNRRKVLVAKGLVALAFSMAVTTIVMLVAFAAGSTILNNRDASLSFDSHTNTALVGLVLLSGMLCLLGYGLGLIIRNSAASVTLLVLWPLLLENLARIVLSVAKVKDPTTWLPYQSAMRMVSPPDFDGGDSSGLSAGIPLAVLVIVLIGVGIVINERRDA</sequence>
<feature type="transmembrane region" description="Helical" evidence="1">
    <location>
        <begin position="51"/>
        <end position="74"/>
    </location>
</feature>
<reference evidence="2" key="1">
    <citation type="submission" date="2020-05" db="EMBL/GenBank/DDBJ databases">
        <authorList>
            <person name="Chiriac C."/>
            <person name="Salcher M."/>
            <person name="Ghai R."/>
            <person name="Kavagutti S V."/>
        </authorList>
    </citation>
    <scope>NUCLEOTIDE SEQUENCE</scope>
</reference>
<feature type="transmembrane region" description="Helical" evidence="1">
    <location>
        <begin position="95"/>
        <end position="122"/>
    </location>
</feature>
<proteinExistence type="predicted"/>